<accession>A0A1Y1ZJT7</accession>
<dbReference type="Proteomes" id="UP000193144">
    <property type="component" value="Unassembled WGS sequence"/>
</dbReference>
<organism evidence="1 2">
    <name type="scientific">Clohesyomyces aquaticus</name>
    <dbReference type="NCBI Taxonomy" id="1231657"/>
    <lineage>
        <taxon>Eukaryota</taxon>
        <taxon>Fungi</taxon>
        <taxon>Dikarya</taxon>
        <taxon>Ascomycota</taxon>
        <taxon>Pezizomycotina</taxon>
        <taxon>Dothideomycetes</taxon>
        <taxon>Pleosporomycetidae</taxon>
        <taxon>Pleosporales</taxon>
        <taxon>Lindgomycetaceae</taxon>
        <taxon>Clohesyomyces</taxon>
    </lineage>
</organism>
<keyword evidence="2" id="KW-1185">Reference proteome</keyword>
<name>A0A1Y1ZJT7_9PLEO</name>
<dbReference type="EMBL" id="MCFA01000072">
    <property type="protein sequence ID" value="ORY10511.1"/>
    <property type="molecule type" value="Genomic_DNA"/>
</dbReference>
<evidence type="ECO:0000313" key="1">
    <source>
        <dbReference type="EMBL" id="ORY10511.1"/>
    </source>
</evidence>
<proteinExistence type="predicted"/>
<comment type="caution">
    <text evidence="1">The sequence shown here is derived from an EMBL/GenBank/DDBJ whole genome shotgun (WGS) entry which is preliminary data.</text>
</comment>
<reference evidence="1 2" key="1">
    <citation type="submission" date="2016-07" db="EMBL/GenBank/DDBJ databases">
        <title>Pervasive Adenine N6-methylation of Active Genes in Fungi.</title>
        <authorList>
            <consortium name="DOE Joint Genome Institute"/>
            <person name="Mondo S.J."/>
            <person name="Dannebaum R.O."/>
            <person name="Kuo R.C."/>
            <person name="Labutti K."/>
            <person name="Haridas S."/>
            <person name="Kuo A."/>
            <person name="Salamov A."/>
            <person name="Ahrendt S.R."/>
            <person name="Lipzen A."/>
            <person name="Sullivan W."/>
            <person name="Andreopoulos W.B."/>
            <person name="Clum A."/>
            <person name="Lindquist E."/>
            <person name="Daum C."/>
            <person name="Ramamoorthy G.K."/>
            <person name="Gryganskyi A."/>
            <person name="Culley D."/>
            <person name="Magnuson J.K."/>
            <person name="James T.Y."/>
            <person name="O'Malley M.A."/>
            <person name="Stajich J.E."/>
            <person name="Spatafora J.W."/>
            <person name="Visel A."/>
            <person name="Grigoriev I.V."/>
        </authorList>
    </citation>
    <scope>NUCLEOTIDE SEQUENCE [LARGE SCALE GENOMIC DNA]</scope>
    <source>
        <strain evidence="1 2">CBS 115471</strain>
    </source>
</reference>
<evidence type="ECO:0000313" key="2">
    <source>
        <dbReference type="Proteomes" id="UP000193144"/>
    </source>
</evidence>
<dbReference type="AlphaFoldDB" id="A0A1Y1ZJT7"/>
<dbReference type="OrthoDB" id="3663031at2759"/>
<protein>
    <submittedName>
        <fullName evidence="1">Uncharacterized protein</fullName>
    </submittedName>
</protein>
<gene>
    <name evidence="1" type="ORF">BCR34DRAFT_588586</name>
</gene>
<sequence length="420" mass="47220">MSRHPQVVIPVRLPPARFIPPARFVPPAWADNSINGKTAPSDVDFERRDLQLYQVTEVTVPTDSASIFRDPVDLVFKLTELLSHVPELQRAGLELGGFEPPPDARRGLEVLHALYEGRGTNDIIPGDPQMENVPIVPQMENASFVSAGAPVGSGQGLQVGPTGRRKPKRSNSDAFWGRMGAAKTPEALKLNDNILSLMQQGPRFLLKESARVRFNQPITEISPTHAKIFAQRIRYMLSLEMLADKSLVAQMIMCVFFFIAEDTDAKTWNDKHKYRKRLDPLPNSQVQVLYVSARKGGLVMTVENFSKKLHEWRKYGSCYAFIAWRFGLGALLHLANYLGPKQVGIGFTKRGVRGQPVRMAALRKLRKLGLVELAERSGANEFMHKLLWKTVDVFDGPENWKHEGKTRFPVFDGDLSRLDE</sequence>